<dbReference type="PANTHER" id="PTHR12295">
    <property type="entry name" value="FURRY-RELATED"/>
    <property type="match status" value="1"/>
</dbReference>
<dbReference type="GO" id="GO:0000902">
    <property type="term" value="P:cell morphogenesis"/>
    <property type="evidence" value="ECO:0007669"/>
    <property type="project" value="InterPro"/>
</dbReference>
<dbReference type="Pfam" id="PF14225">
    <property type="entry name" value="MOR2-PAG1_C"/>
    <property type="match status" value="1"/>
</dbReference>
<feature type="compositionally biased region" description="Low complexity" evidence="1">
    <location>
        <begin position="38"/>
        <end position="54"/>
    </location>
</feature>
<evidence type="ECO:0000259" key="4">
    <source>
        <dbReference type="Pfam" id="PF14228"/>
    </source>
</evidence>
<feature type="region of interest" description="Disordered" evidence="1">
    <location>
        <begin position="2153"/>
        <end position="2188"/>
    </location>
</feature>
<evidence type="ECO:0000313" key="5">
    <source>
        <dbReference type="EMBL" id="GAN10901.1"/>
    </source>
</evidence>
<dbReference type="InterPro" id="IPR029473">
    <property type="entry name" value="MOR2-PAG1_mid"/>
</dbReference>
<feature type="domain" description="Cell morphogenesis central region" evidence="4">
    <location>
        <begin position="1561"/>
        <end position="1735"/>
    </location>
</feature>
<gene>
    <name evidence="5" type="ORF">MAM1_0425d10451</name>
</gene>
<feature type="domain" description="Cell morphogenesis central region" evidence="4">
    <location>
        <begin position="777"/>
        <end position="1487"/>
    </location>
</feature>
<dbReference type="InterPro" id="IPR025614">
    <property type="entry name" value="Cell_morpho_N"/>
</dbReference>
<keyword evidence="6" id="KW-1185">Reference proteome</keyword>
<sequence length="2188" mass="246365">MPYSTQQSNLDRDLPSSMNDTASNNKAEPHATSLTYDTPSSRQQQQQQQLTNNTTHYTTTSISSSDYALKVIFSQFEHMADAKMSIILNMGVDADVDLKRILGHGSDPSFDKLIYSLASLAATQQSGVIDAVMRWRKVKVEPLDPLLIKRVSDSAPLSRSREIQSVLKERQSLASVFILCRALIEIIKRLTPGSLPDDLGENLEEIVFNQLKKADPDAIKRSKNRTASMDLFAELIGELSNIRFASVSDRFIAELEKYNSQTIMKERQGHMEMLIKGMRYLKIKIYPVDALEETADFLSSCASFFKNAHGAKVKHAYAKLFIQLLLPIAQVAVAEVNFPSWAKAVDLMYPRAIKMTLKPRHILAGYPLVTTLLCVSRKEFFAANWSHVLESCYQKFNKDKYTRLVTLGCVSRLTWTYLFRCTESTAITFKKMDLVIKTIFPPFRRAVNPADTPLEHLILIVYFSLMRDVDSGTKKILFYLLNTEASSASNSHNWDLINPERMIVALTAFRLTLADLENSVQQPPFPVDVDMAGCGIPITCTADVFSGPIRAVKPEVTERVEEIISKTLSSLDQTFGRLLVLDEKNIIMRAAQMTSSINNSTITTNYSVPIFANTVGSSEGPQIHHQYASFSVSYTKDKQAYFDVIKTIIDGMPRIMPAGIQLRTLVDMLSRYTVHTDPEIIKSASKALLRIAAQIDSQTVVIGFSHFICKIEDKFSDVIQSLASGPLIMTSSGGSSSSQMNGGVIKLYVDLLAIWIDQVDVTCLDDKKTKLADLARETEANGLLFLCNQSASIRKSAVQIIKMAAKLADKLNKETEHLSQLLETVGQDLIQFDKDTNALRGHKLTSDVRSRVLQHQRRGLDHVLVQIAESDHAADIAIWNMCLPQVFKLCFERFPKVTAECRHGICTRLLQIQPSILAWVETMKAGTTGTLSMAKSNTNHNKTASPETIEQWRIYLVFACATAVRVDSPTISIPIWSHVGRKGSASIERISSPRDLFRLVSPYLTCEHRPIRESAIEGLGNINCNVYKPLMSELEGYVKMILDDGKQRNNQKPYQNKRSKKNDRLRISVMHVLELTAGCLADGEAVKDKELMNLMMSYIKETKAFLGDTEVQMEWEYQRLRIYLCGLVEKLYQSLMQLEDATAWMSFETRLSLYKMFEEWCGYGATAKTSQQREATMMRDVLEQCKDPKERASMTQLMEEERKALEAASLSAMSTLLRGPLYAYLGQKKARQAIIQFDTLNVLRWIDAIFESRDPKYHAIARRSLEAVMIYNQDQTVLLDDIIEQCYAGNPKLEFTQGYFQALADIVTQVEDYPCHIHQIMSLALFKSGDAKKAIRKTAINLLRVIEERVFADSCAKEYEIGITSSLPAIYKHTQTLLSARLALDHPEQTYSMLSEITQRFEHISPNSQREVLTYMLPWHRKVDLSVGPHDTELSASAYMVLSNLYYITVKFGDIYVKETAALWSQLVDYGRNVRAIIMYLLDMGQETRNPWFLIHAKRVFVCLGRTHAFAAVTEEVIAEITPRSMVPQLKEASNRHAHAFPMLFVADTEKVLPSYPKRPVFSRGQLAMVFLVDLAIEAGADLAPHLPLLLHSIFVQLDHLTSIVCDQSRCFLINLIHSIVVRQSIDSEASQKASEIIQWLVSKEGKRLWAYENITPVNRRITSADEIKALLQQVIAVFSYEDRDLRQKWGETALKWATCCSVRHIACRSFQCFRALMPAFNQHMLADMLARLSNTIADKSEEIRGFALEIILTLTEVAKAMDKTQMEQFPQLFWAAVACLYSPYESEHCEALLLLDVVLQKNEFNPRLAESFPKNWSSEFDGLQPLLLKGLQFSSAEKETFAILDYVSLQDNLPLIDPTETRLMYLLLGSIPRLLHGLDEPVVDPDAVAWCNKLAKLFEDYGLPGIQRILATYPIQKSKFQEDFLKQILGSMRDVFFTQYCQQAFMFAMLMVKNKGPYYRDKTLLLIENLVPYVTGKMVKTHTEVSIDIAVLEPLLQLVPTEYADRALSVLNSGIHAFTTSNNDDDHDNNNLTNDTELIWGFNDFAAAAKITRHNIHAVVFECSSITNEAPIEHNIQFSVEDFSMMTGEAASVAAAAAAANMGTERRQEMRMSALTDGIPIMSAGVSPAAAVTYGDDLMNALKDLDDFFNEDGEPISPSSSSHLYMGVPHGDMSGSSGPTTPNNLNE</sequence>
<feature type="domain" description="Cell morphogenesis protein C-terminal" evidence="3">
    <location>
        <begin position="1771"/>
        <end position="2016"/>
    </location>
</feature>
<proteinExistence type="predicted"/>
<name>A0A0C9MJ75_9FUNG</name>
<dbReference type="Pfam" id="PF14228">
    <property type="entry name" value="MOR2-PAG1_mid"/>
    <property type="match status" value="2"/>
</dbReference>
<dbReference type="PANTHER" id="PTHR12295:SF30">
    <property type="entry name" value="PROTEIN FURRY"/>
    <property type="match status" value="1"/>
</dbReference>
<dbReference type="GO" id="GO:0005938">
    <property type="term" value="C:cell cortex"/>
    <property type="evidence" value="ECO:0007669"/>
    <property type="project" value="TreeGrafter"/>
</dbReference>
<dbReference type="InterPro" id="IPR025481">
    <property type="entry name" value="Cell_Morphogen_C"/>
</dbReference>
<feature type="region of interest" description="Disordered" evidence="1">
    <location>
        <begin position="1"/>
        <end position="54"/>
    </location>
</feature>
<dbReference type="GO" id="GO:0030427">
    <property type="term" value="C:site of polarized growth"/>
    <property type="evidence" value="ECO:0007669"/>
    <property type="project" value="TreeGrafter"/>
</dbReference>
<evidence type="ECO:0000313" key="6">
    <source>
        <dbReference type="Proteomes" id="UP000053815"/>
    </source>
</evidence>
<protein>
    <submittedName>
        <fullName evidence="5">Cell morphogenesis protein PAG1</fullName>
    </submittedName>
</protein>
<reference evidence="5" key="1">
    <citation type="submission" date="2014-09" db="EMBL/GenBank/DDBJ databases">
        <title>Draft genome sequence of an oleaginous Mucoromycotina fungus Mucor ambiguus NBRC6742.</title>
        <authorList>
            <person name="Takeda I."/>
            <person name="Yamane N."/>
            <person name="Morita T."/>
            <person name="Tamano K."/>
            <person name="Machida M."/>
            <person name="Baker S."/>
            <person name="Koike H."/>
        </authorList>
    </citation>
    <scope>NUCLEOTIDE SEQUENCE</scope>
    <source>
        <strain evidence="5">NBRC 6742</strain>
    </source>
</reference>
<feature type="compositionally biased region" description="Polar residues" evidence="1">
    <location>
        <begin position="2175"/>
        <end position="2188"/>
    </location>
</feature>
<accession>A0A0C9MJ75</accession>
<feature type="domain" description="Cell morphogenesis protein N-terminal" evidence="2">
    <location>
        <begin position="169"/>
        <end position="756"/>
    </location>
</feature>
<dbReference type="STRING" id="91626.A0A0C9MJ75"/>
<organism evidence="5">
    <name type="scientific">Mucor ambiguus</name>
    <dbReference type="NCBI Taxonomy" id="91626"/>
    <lineage>
        <taxon>Eukaryota</taxon>
        <taxon>Fungi</taxon>
        <taxon>Fungi incertae sedis</taxon>
        <taxon>Mucoromycota</taxon>
        <taxon>Mucoromycotina</taxon>
        <taxon>Mucoromycetes</taxon>
        <taxon>Mucorales</taxon>
        <taxon>Mucorineae</taxon>
        <taxon>Mucoraceae</taxon>
        <taxon>Mucor</taxon>
    </lineage>
</organism>
<dbReference type="Pfam" id="PF14222">
    <property type="entry name" value="MOR2-PAG1_N"/>
    <property type="match status" value="1"/>
</dbReference>
<dbReference type="OrthoDB" id="6287725at2759"/>
<dbReference type="EMBL" id="DF836714">
    <property type="protein sequence ID" value="GAN10901.1"/>
    <property type="molecule type" value="Genomic_DNA"/>
</dbReference>
<dbReference type="InterPro" id="IPR039867">
    <property type="entry name" value="Furry/Tao3/Mor2"/>
</dbReference>
<evidence type="ECO:0000256" key="1">
    <source>
        <dbReference type="SAM" id="MobiDB-lite"/>
    </source>
</evidence>
<evidence type="ECO:0000259" key="2">
    <source>
        <dbReference type="Pfam" id="PF14222"/>
    </source>
</evidence>
<dbReference type="InterPro" id="IPR016024">
    <property type="entry name" value="ARM-type_fold"/>
</dbReference>
<feature type="compositionally biased region" description="Polar residues" evidence="1">
    <location>
        <begin position="16"/>
        <end position="37"/>
    </location>
</feature>
<dbReference type="Proteomes" id="UP000053815">
    <property type="component" value="Unassembled WGS sequence"/>
</dbReference>
<dbReference type="SUPFAM" id="SSF48371">
    <property type="entry name" value="ARM repeat"/>
    <property type="match status" value="1"/>
</dbReference>
<evidence type="ECO:0000259" key="3">
    <source>
        <dbReference type="Pfam" id="PF14225"/>
    </source>
</evidence>